<reference evidence="2" key="1">
    <citation type="submission" date="2023-07" db="EMBL/GenBank/DDBJ databases">
        <title>Chromosome-level Genome Assembly of Striped Snakehead (Channa striata).</title>
        <authorList>
            <person name="Liu H."/>
        </authorList>
    </citation>
    <scope>NUCLEOTIDE SEQUENCE</scope>
    <source>
        <strain evidence="2">Gz</strain>
        <tissue evidence="2">Muscle</tissue>
    </source>
</reference>
<evidence type="ECO:0000313" key="2">
    <source>
        <dbReference type="EMBL" id="KAK2811572.1"/>
    </source>
</evidence>
<evidence type="ECO:0000313" key="3">
    <source>
        <dbReference type="Proteomes" id="UP001187415"/>
    </source>
</evidence>
<dbReference type="EMBL" id="JAUPFM010000172">
    <property type="protein sequence ID" value="KAK2811572.1"/>
    <property type="molecule type" value="Genomic_DNA"/>
</dbReference>
<sequence>GIKGTGLSIGGAVEVALLELARPSRLVPTFATQFETSVAVLQHRRGRRGVGTDARAAKAESARTSSFITTSARNSGLRRPFSWPGRAGKRRHRRPSRKDRASAPMQPHLGDSNVEWVAQPQPRTPVAASSRPSSSPSVETLAAVADLEQRSSGHLGEAQREQLRKLLQDYLFRWVKELLGGLRGIKGTGLSIGGAVEVALLELARPSRLVPTFATQFETSVAVLQHRRGRRGVGTDARAAKAESARTSSFITTSAPQLGTSATVLLARQGRRNVGTAVGVARIEPVLPCSLISSDSNVEWVAQPQPAHPSRRFLSRLALPHLLRLLPLWQT</sequence>
<comment type="caution">
    <text evidence="2">The sequence shown here is derived from an EMBL/GenBank/DDBJ whole genome shotgun (WGS) entry which is preliminary data.</text>
</comment>
<dbReference type="Proteomes" id="UP001187415">
    <property type="component" value="Unassembled WGS sequence"/>
</dbReference>
<evidence type="ECO:0000256" key="1">
    <source>
        <dbReference type="SAM" id="MobiDB-lite"/>
    </source>
</evidence>
<feature type="compositionally biased region" description="Polar residues" evidence="1">
    <location>
        <begin position="62"/>
        <end position="74"/>
    </location>
</feature>
<name>A0AA88IHC4_CHASR</name>
<protein>
    <submittedName>
        <fullName evidence="2">Uncharacterized protein</fullName>
    </submittedName>
</protein>
<feature type="region of interest" description="Disordered" evidence="1">
    <location>
        <begin position="121"/>
        <end position="140"/>
    </location>
</feature>
<accession>A0AA88IHC4</accession>
<keyword evidence="3" id="KW-1185">Reference proteome</keyword>
<dbReference type="AlphaFoldDB" id="A0AA88IHC4"/>
<feature type="region of interest" description="Disordered" evidence="1">
    <location>
        <begin position="43"/>
        <end position="113"/>
    </location>
</feature>
<feature type="compositionally biased region" description="Low complexity" evidence="1">
    <location>
        <begin position="124"/>
        <end position="138"/>
    </location>
</feature>
<feature type="non-terminal residue" evidence="2">
    <location>
        <position position="331"/>
    </location>
</feature>
<gene>
    <name evidence="2" type="ORF">Q5P01_000192</name>
</gene>
<proteinExistence type="predicted"/>
<feature type="compositionally biased region" description="Basic residues" evidence="1">
    <location>
        <begin position="87"/>
        <end position="97"/>
    </location>
</feature>
<organism evidence="2 3">
    <name type="scientific">Channa striata</name>
    <name type="common">Snakehead murrel</name>
    <name type="synonym">Ophicephalus striatus</name>
    <dbReference type="NCBI Taxonomy" id="64152"/>
    <lineage>
        <taxon>Eukaryota</taxon>
        <taxon>Metazoa</taxon>
        <taxon>Chordata</taxon>
        <taxon>Craniata</taxon>
        <taxon>Vertebrata</taxon>
        <taxon>Euteleostomi</taxon>
        <taxon>Actinopterygii</taxon>
        <taxon>Neopterygii</taxon>
        <taxon>Teleostei</taxon>
        <taxon>Neoteleostei</taxon>
        <taxon>Acanthomorphata</taxon>
        <taxon>Anabantaria</taxon>
        <taxon>Anabantiformes</taxon>
        <taxon>Channoidei</taxon>
        <taxon>Channidae</taxon>
        <taxon>Channa</taxon>
    </lineage>
</organism>